<feature type="binding site" evidence="1">
    <location>
        <position position="198"/>
    </location>
    <ligand>
        <name>adenosylcob(III)alamin</name>
        <dbReference type="ChEBI" id="CHEBI:18408"/>
    </ligand>
</feature>
<dbReference type="EC" id="4.3.1.7" evidence="1"/>
<evidence type="ECO:0000313" key="2">
    <source>
        <dbReference type="EMBL" id="MBF6302117.1"/>
    </source>
</evidence>
<comment type="similarity">
    <text evidence="1">Belongs to the EutB family.</text>
</comment>
<protein>
    <recommendedName>
        <fullName evidence="1">Ethanolamine ammonia-lyase large subunit</fullName>
        <shortName evidence="1">EAL large subunit</shortName>
        <ecNumber evidence="1">4.3.1.7</ecNumber>
    </recommendedName>
</protein>
<feature type="binding site" evidence="1">
    <location>
        <begin position="164"/>
        <end position="166"/>
    </location>
    <ligand>
        <name>substrate</name>
    </ligand>
</feature>
<feature type="binding site" evidence="1">
    <location>
        <position position="197"/>
    </location>
    <ligand>
        <name>substrate</name>
    </ligand>
</feature>
<name>A0ABS0D292_9NOCA</name>
<keyword evidence="1" id="KW-0846">Cobalamin</keyword>
<dbReference type="Gene3D" id="2.30.170.30">
    <property type="entry name" value="ethanolamine ammonia-lyase heavy chain domain like"/>
    <property type="match status" value="1"/>
</dbReference>
<comment type="function">
    <text evidence="1">Catalyzes the deamination of various vicinal amino-alcohols to oxo compounds. Allows this organism to utilize ethanolamine as the sole source of nitrogen and carbon in the presence of vitamin B12.</text>
</comment>
<accession>A0ABS0D292</accession>
<comment type="subunit">
    <text evidence="1">The basic unit is a heterodimer which dimerizes to form tetramers. The heterotetramers trimerize; 6 large subunits form a core ring with 6 small subunits projecting outwards.</text>
</comment>
<dbReference type="PIRSF" id="PIRSF018788">
    <property type="entry name" value="EutB"/>
    <property type="match status" value="1"/>
</dbReference>
<dbReference type="RefSeq" id="WP_195133309.1">
    <property type="nucleotide sequence ID" value="NZ_JADLQX010000037.1"/>
</dbReference>
<dbReference type="PANTHER" id="PTHR39329:SF1">
    <property type="entry name" value="ETHANOLAMINE AMMONIA-LYASE LARGE SUBUNIT"/>
    <property type="match status" value="1"/>
</dbReference>
<dbReference type="Gene3D" id="3.20.20.70">
    <property type="entry name" value="Aldolase class I"/>
    <property type="match status" value="1"/>
</dbReference>
<dbReference type="Pfam" id="PF06751">
    <property type="entry name" value="EutB"/>
    <property type="match status" value="1"/>
</dbReference>
<comment type="catalytic activity">
    <reaction evidence="1">
        <text>ethanolamine = acetaldehyde + NH4(+)</text>
        <dbReference type="Rhea" id="RHEA:15313"/>
        <dbReference type="ChEBI" id="CHEBI:15343"/>
        <dbReference type="ChEBI" id="CHEBI:28938"/>
        <dbReference type="ChEBI" id="CHEBI:57603"/>
        <dbReference type="EC" id="4.3.1.7"/>
    </reaction>
</comment>
<comment type="pathway">
    <text evidence="1">Amine and polyamine degradation; ethanolamine degradation.</text>
</comment>
<dbReference type="InterPro" id="IPR010628">
    <property type="entry name" value="EutB"/>
</dbReference>
<keyword evidence="1" id="KW-0456">Lyase</keyword>
<keyword evidence="1" id="KW-1283">Bacterial microcompartment</keyword>
<proteinExistence type="inferred from homology"/>
<dbReference type="Proteomes" id="UP000702209">
    <property type="component" value="Unassembled WGS sequence"/>
</dbReference>
<dbReference type="Gene3D" id="1.10.220.70">
    <property type="entry name" value="lyase"/>
    <property type="match status" value="1"/>
</dbReference>
<feature type="binding site" evidence="1">
    <location>
        <position position="250"/>
    </location>
    <ligand>
        <name>adenosylcob(III)alamin</name>
        <dbReference type="ChEBI" id="CHEBI:18408"/>
    </ligand>
</feature>
<feature type="binding site" evidence="1">
    <location>
        <position position="411"/>
    </location>
    <ligand>
        <name>adenosylcob(III)alamin</name>
        <dbReference type="ChEBI" id="CHEBI:18408"/>
    </ligand>
</feature>
<feature type="binding site" evidence="1">
    <location>
        <position position="372"/>
    </location>
    <ligand>
        <name>substrate</name>
    </ligand>
</feature>
<gene>
    <name evidence="1" type="primary">eutB</name>
    <name evidence="2" type="ORF">IU459_31940</name>
</gene>
<feature type="binding site" evidence="1">
    <location>
        <position position="300"/>
    </location>
    <ligand>
        <name>adenosylcob(III)alamin</name>
        <dbReference type="ChEBI" id="CHEBI:18408"/>
    </ligand>
</feature>
<dbReference type="NCBIfam" id="NF011649">
    <property type="entry name" value="PRK15067.1"/>
    <property type="match status" value="1"/>
</dbReference>
<sequence length="469" mass="49217">MTHHHQSVSGRNYSFGSLVEVMAKATPLRSGDQLAGCAAESDAERAAASWVLADLSLSVFLDEQVVPYETDAVTRLIIDGHDRAAFAPIAHLTVGDLRDWLLATAAAPDAAATLSGIAAGLTPEMVAAVSKIMRNQDLIAVAKATTVTSAFRTTIGLPGRIATRLQPNHPTDDPRGIAAATLDGLLMGCGDAVIGINPATDSPRATADLLYLLDDIRTRFGIPMQSCVLSHVTTTMELIDKNVPVDLMFQSIAGTEGANASFGVTLPMLAEANEAARSLGRGTVGDNVMYLETGQGSALSAGSHLGTGGLPVDQQTLEARAYAVARVLDPLLVNTVVGFIGPEYLYDGKQIIRAGLEDHFCGKLLGLPMGVDVCYTNHAEADQDDMDTLLTLLGTAGCAFVIAVPGADDVMLGYQSLSFHDALYVRQVLGLRAAPEFETWLHGLGMADDSGRILPVDAAVSPLLALTAR</sequence>
<dbReference type="EMBL" id="JADLQX010000037">
    <property type="protein sequence ID" value="MBF6302117.1"/>
    <property type="molecule type" value="Genomic_DNA"/>
</dbReference>
<keyword evidence="3" id="KW-1185">Reference proteome</keyword>
<evidence type="ECO:0000313" key="3">
    <source>
        <dbReference type="Proteomes" id="UP000702209"/>
    </source>
</evidence>
<dbReference type="PANTHER" id="PTHR39329">
    <property type="entry name" value="ETHANOLAMINE AMMONIA-LYASE HEAVY CHAIN"/>
    <property type="match status" value="1"/>
</dbReference>
<comment type="caution">
    <text evidence="2">The sequence shown here is derived from an EMBL/GenBank/DDBJ whole genome shotgun (WGS) entry which is preliminary data.</text>
</comment>
<reference evidence="2 3" key="1">
    <citation type="submission" date="2020-10" db="EMBL/GenBank/DDBJ databases">
        <title>Identification of Nocardia species via Next-generation sequencing and recognition of intraspecies genetic diversity.</title>
        <authorList>
            <person name="Li P."/>
            <person name="Li P."/>
            <person name="Lu B."/>
        </authorList>
    </citation>
    <scope>NUCLEOTIDE SEQUENCE [LARGE SCALE GENOMIC DNA]</scope>
    <source>
        <strain evidence="2 3">BJ06-0157</strain>
    </source>
</reference>
<comment type="cofactor">
    <cofactor evidence="1">
        <name>adenosylcob(III)alamin</name>
        <dbReference type="ChEBI" id="CHEBI:18408"/>
    </cofactor>
    <text evidence="1">Binds between the large and small subunits.</text>
</comment>
<evidence type="ECO:0000256" key="1">
    <source>
        <dbReference type="HAMAP-Rule" id="MF_00861"/>
    </source>
</evidence>
<keyword evidence="1" id="KW-0170">Cobalt</keyword>
<comment type="subcellular location">
    <subcellularLocation>
        <location evidence="1">Bacterial microcompartment</location>
    </subcellularLocation>
</comment>
<dbReference type="InterPro" id="IPR044941">
    <property type="entry name" value="EutB_N_sf"/>
</dbReference>
<dbReference type="InterPro" id="IPR013785">
    <property type="entry name" value="Aldolase_TIM"/>
</dbReference>
<dbReference type="InterPro" id="IPR044939">
    <property type="entry name" value="EutB_dom_2_sf"/>
</dbReference>
<feature type="binding site" evidence="1">
    <location>
        <position position="292"/>
    </location>
    <ligand>
        <name>substrate</name>
    </ligand>
</feature>
<dbReference type="HAMAP" id="MF_00861">
    <property type="entry name" value="EutB"/>
    <property type="match status" value="1"/>
</dbReference>
<organism evidence="2 3">
    <name type="scientific">Nocardia amamiensis</name>
    <dbReference type="NCBI Taxonomy" id="404578"/>
    <lineage>
        <taxon>Bacteria</taxon>
        <taxon>Bacillati</taxon>
        <taxon>Actinomycetota</taxon>
        <taxon>Actinomycetes</taxon>
        <taxon>Mycobacteriales</taxon>
        <taxon>Nocardiaceae</taxon>
        <taxon>Nocardia</taxon>
    </lineage>
</organism>